<name>A0A9R1X7U2_LACSA</name>
<dbReference type="GO" id="GO:0004864">
    <property type="term" value="F:protein phosphatase inhibitor activity"/>
    <property type="evidence" value="ECO:0007669"/>
    <property type="project" value="InterPro"/>
</dbReference>
<dbReference type="SUPFAM" id="SSF55961">
    <property type="entry name" value="Bet v1-like"/>
    <property type="match status" value="1"/>
</dbReference>
<evidence type="ECO:0000259" key="2">
    <source>
        <dbReference type="SMART" id="SM01037"/>
    </source>
</evidence>
<dbReference type="GO" id="GO:0010427">
    <property type="term" value="F:abscisic acid binding"/>
    <property type="evidence" value="ECO:0007669"/>
    <property type="project" value="InterPro"/>
</dbReference>
<dbReference type="OrthoDB" id="1567931at2759"/>
<dbReference type="CDD" id="cd07816">
    <property type="entry name" value="Bet_v1-like"/>
    <property type="match status" value="1"/>
</dbReference>
<gene>
    <name evidence="3" type="ORF">LSAT_V11C500265160</name>
</gene>
<comment type="caution">
    <text evidence="3">The sequence shown here is derived from an EMBL/GenBank/DDBJ whole genome shotgun (WGS) entry which is preliminary data.</text>
</comment>
<comment type="similarity">
    <text evidence="1">Belongs to the BetVI family.</text>
</comment>
<evidence type="ECO:0000256" key="1">
    <source>
        <dbReference type="ARBA" id="ARBA00009744"/>
    </source>
</evidence>
<dbReference type="GO" id="GO:0038023">
    <property type="term" value="F:signaling receptor activity"/>
    <property type="evidence" value="ECO:0007669"/>
    <property type="project" value="InterPro"/>
</dbReference>
<dbReference type="FunFam" id="3.30.530.20:FF:000007">
    <property type="entry name" value="Major pollen allergen Bet v 1-A"/>
    <property type="match status" value="1"/>
</dbReference>
<sequence length="152" mass="17204">MATTGNLDVEVKVKSEAEKFWKSIKDDVTILPKVCSKIYEKIEVVEGDGWSLGSVREIHYGEGMPFGKSRKEKIEEIDESKKKVVYSVIGGDLMEYYKTFKFSIEVIPEGEGSLVKWHCEYEKTSDEVPDPITGRDTAAENIKDIDAYLLKA</sequence>
<dbReference type="InterPro" id="IPR051761">
    <property type="entry name" value="MLP-like_ligand-binding"/>
</dbReference>
<evidence type="ECO:0000313" key="3">
    <source>
        <dbReference type="EMBL" id="KAJ0202626.1"/>
    </source>
</evidence>
<dbReference type="Proteomes" id="UP000235145">
    <property type="component" value="Unassembled WGS sequence"/>
</dbReference>
<evidence type="ECO:0000313" key="4">
    <source>
        <dbReference type="Proteomes" id="UP000235145"/>
    </source>
</evidence>
<accession>A0A9R1X7U2</accession>
<dbReference type="PANTHER" id="PTHR31907">
    <property type="entry name" value="MLP-LIKE PROTEIN 423"/>
    <property type="match status" value="1"/>
</dbReference>
<dbReference type="SMART" id="SM01037">
    <property type="entry name" value="Bet_v_1"/>
    <property type="match status" value="1"/>
</dbReference>
<feature type="domain" description="Bet v I/Major latex protein" evidence="2">
    <location>
        <begin position="2"/>
        <end position="152"/>
    </location>
</feature>
<dbReference type="EMBL" id="NBSK02000005">
    <property type="protein sequence ID" value="KAJ0202626.1"/>
    <property type="molecule type" value="Genomic_DNA"/>
</dbReference>
<protein>
    <recommendedName>
        <fullName evidence="2">Bet v I/Major latex protein domain-containing protein</fullName>
    </recommendedName>
</protein>
<dbReference type="Pfam" id="PF00407">
    <property type="entry name" value="Bet_v_1"/>
    <property type="match status" value="1"/>
</dbReference>
<proteinExistence type="inferred from homology"/>
<dbReference type="InterPro" id="IPR000916">
    <property type="entry name" value="Bet_v_I/MLP"/>
</dbReference>
<dbReference type="GO" id="GO:0009738">
    <property type="term" value="P:abscisic acid-activated signaling pathway"/>
    <property type="evidence" value="ECO:0007669"/>
    <property type="project" value="InterPro"/>
</dbReference>
<organism evidence="3 4">
    <name type="scientific">Lactuca sativa</name>
    <name type="common">Garden lettuce</name>
    <dbReference type="NCBI Taxonomy" id="4236"/>
    <lineage>
        <taxon>Eukaryota</taxon>
        <taxon>Viridiplantae</taxon>
        <taxon>Streptophyta</taxon>
        <taxon>Embryophyta</taxon>
        <taxon>Tracheophyta</taxon>
        <taxon>Spermatophyta</taxon>
        <taxon>Magnoliopsida</taxon>
        <taxon>eudicotyledons</taxon>
        <taxon>Gunneridae</taxon>
        <taxon>Pentapetalae</taxon>
        <taxon>asterids</taxon>
        <taxon>campanulids</taxon>
        <taxon>Asterales</taxon>
        <taxon>Asteraceae</taxon>
        <taxon>Cichorioideae</taxon>
        <taxon>Cichorieae</taxon>
        <taxon>Lactucinae</taxon>
        <taxon>Lactuca</taxon>
    </lineage>
</organism>
<keyword evidence="4" id="KW-1185">Reference proteome</keyword>
<dbReference type="PRINTS" id="PR00634">
    <property type="entry name" value="BETALLERGEN"/>
</dbReference>
<dbReference type="Gene3D" id="3.30.530.20">
    <property type="match status" value="1"/>
</dbReference>
<dbReference type="InterPro" id="IPR024949">
    <property type="entry name" value="Bet_v_I_allergen"/>
</dbReference>
<dbReference type="Gramene" id="rna-gnl|WGS:NBSK|LSAT_5X100541_mrna">
    <property type="protein sequence ID" value="cds-PLY61720.1"/>
    <property type="gene ID" value="gene-LSAT_5X100541"/>
</dbReference>
<dbReference type="GO" id="GO:0006952">
    <property type="term" value="P:defense response"/>
    <property type="evidence" value="ECO:0007669"/>
    <property type="project" value="InterPro"/>
</dbReference>
<dbReference type="AlphaFoldDB" id="A0A9R1X7U2"/>
<dbReference type="InterPro" id="IPR023393">
    <property type="entry name" value="START-like_dom_sf"/>
</dbReference>
<reference evidence="3 4" key="1">
    <citation type="journal article" date="2017" name="Nat. Commun.">
        <title>Genome assembly with in vitro proximity ligation data and whole-genome triplication in lettuce.</title>
        <authorList>
            <person name="Reyes-Chin-Wo S."/>
            <person name="Wang Z."/>
            <person name="Yang X."/>
            <person name="Kozik A."/>
            <person name="Arikit S."/>
            <person name="Song C."/>
            <person name="Xia L."/>
            <person name="Froenicke L."/>
            <person name="Lavelle D.O."/>
            <person name="Truco M.J."/>
            <person name="Xia R."/>
            <person name="Zhu S."/>
            <person name="Xu C."/>
            <person name="Xu H."/>
            <person name="Xu X."/>
            <person name="Cox K."/>
            <person name="Korf I."/>
            <person name="Meyers B.C."/>
            <person name="Michelmore R.W."/>
        </authorList>
    </citation>
    <scope>NUCLEOTIDE SEQUENCE [LARGE SCALE GENOMIC DNA]</scope>
    <source>
        <strain evidence="4">cv. Salinas</strain>
        <tissue evidence="3">Seedlings</tissue>
    </source>
</reference>